<sequence>DQVHPPLCHLPQGSLQHPRPEAQRLASRGHTTEDVKLRGVQMPPGRLCSPTLLLDVPIKMEKDSGSEDVAHGCVPSQ</sequence>
<protein>
    <submittedName>
        <fullName evidence="2">Uncharacterized protein</fullName>
    </submittedName>
</protein>
<evidence type="ECO:0000313" key="2">
    <source>
        <dbReference type="EMBL" id="KAK2117427.1"/>
    </source>
</evidence>
<feature type="non-terminal residue" evidence="2">
    <location>
        <position position="1"/>
    </location>
</feature>
<organism evidence="2 3">
    <name type="scientific">Saguinus oedipus</name>
    <name type="common">Cotton-top tamarin</name>
    <name type="synonym">Oedipomidas oedipus</name>
    <dbReference type="NCBI Taxonomy" id="9490"/>
    <lineage>
        <taxon>Eukaryota</taxon>
        <taxon>Metazoa</taxon>
        <taxon>Chordata</taxon>
        <taxon>Craniata</taxon>
        <taxon>Vertebrata</taxon>
        <taxon>Euteleostomi</taxon>
        <taxon>Mammalia</taxon>
        <taxon>Eutheria</taxon>
        <taxon>Euarchontoglires</taxon>
        <taxon>Primates</taxon>
        <taxon>Haplorrhini</taxon>
        <taxon>Platyrrhini</taxon>
        <taxon>Cebidae</taxon>
        <taxon>Callitrichinae</taxon>
        <taxon>Saguinus</taxon>
    </lineage>
</organism>
<proteinExistence type="predicted"/>
<feature type="region of interest" description="Disordered" evidence="1">
    <location>
        <begin position="1"/>
        <end position="31"/>
    </location>
</feature>
<feature type="non-terminal residue" evidence="2">
    <location>
        <position position="77"/>
    </location>
</feature>
<evidence type="ECO:0000313" key="3">
    <source>
        <dbReference type="Proteomes" id="UP001266305"/>
    </source>
</evidence>
<gene>
    <name evidence="2" type="ORF">P7K49_004313</name>
</gene>
<evidence type="ECO:0000256" key="1">
    <source>
        <dbReference type="SAM" id="MobiDB-lite"/>
    </source>
</evidence>
<comment type="caution">
    <text evidence="2">The sequence shown here is derived from an EMBL/GenBank/DDBJ whole genome shotgun (WGS) entry which is preliminary data.</text>
</comment>
<dbReference type="Proteomes" id="UP001266305">
    <property type="component" value="Unassembled WGS sequence"/>
</dbReference>
<accession>A0ABQ9WAJ3</accession>
<name>A0ABQ9WAJ3_SAGOE</name>
<dbReference type="EMBL" id="JASSZA010000002">
    <property type="protein sequence ID" value="KAK2117427.1"/>
    <property type="molecule type" value="Genomic_DNA"/>
</dbReference>
<keyword evidence="3" id="KW-1185">Reference proteome</keyword>
<reference evidence="2 3" key="1">
    <citation type="submission" date="2023-05" db="EMBL/GenBank/DDBJ databases">
        <title>B98-5 Cell Line De Novo Hybrid Assembly: An Optical Mapping Approach.</title>
        <authorList>
            <person name="Kananen K."/>
            <person name="Auerbach J.A."/>
            <person name="Kautto E."/>
            <person name="Blachly J.S."/>
        </authorList>
    </citation>
    <scope>NUCLEOTIDE SEQUENCE [LARGE SCALE GENOMIC DNA]</scope>
    <source>
        <strain evidence="2">B95-8</strain>
        <tissue evidence="2">Cell line</tissue>
    </source>
</reference>